<dbReference type="PANTHER" id="PTHR43872:SF1">
    <property type="entry name" value="MONOOXYGENASE, PUTATIVE (AFU_ORTHOLOGUE AFUA_8G02570)-RELATED"/>
    <property type="match status" value="1"/>
</dbReference>
<dbReference type="FunFam" id="3.50.50.60:FF:000228">
    <property type="entry name" value="FAD-containing monooxygenase EthA"/>
    <property type="match status" value="1"/>
</dbReference>
<dbReference type="InterPro" id="IPR036188">
    <property type="entry name" value="FAD/NAD-bd_sf"/>
</dbReference>
<accession>A0A0D5YII1</accession>
<dbReference type="PANTHER" id="PTHR43872">
    <property type="entry name" value="MONOOXYGENASE, PUTATIVE (AFU_ORTHOLOGUE AFUA_8G02570)-RELATED"/>
    <property type="match status" value="1"/>
</dbReference>
<keyword evidence="5" id="KW-0521">NADP</keyword>
<comment type="similarity">
    <text evidence="2">Belongs to the FAD-binding monooxygenase family.</text>
</comment>
<proteinExistence type="inferred from homology"/>
<dbReference type="Gene3D" id="3.50.50.60">
    <property type="entry name" value="FAD/NAD(P)-binding domain"/>
    <property type="match status" value="1"/>
</dbReference>
<gene>
    <name evidence="8" type="ORF">ABUW_1978</name>
    <name evidence="9" type="ORF">GNY86_19305</name>
</gene>
<dbReference type="Proteomes" id="UP000439424">
    <property type="component" value="Unassembled WGS sequence"/>
</dbReference>
<dbReference type="GO" id="GO:0004497">
    <property type="term" value="F:monooxygenase activity"/>
    <property type="evidence" value="ECO:0007669"/>
    <property type="project" value="UniProtKB-KW"/>
</dbReference>
<keyword evidence="4" id="KW-0274">FAD</keyword>
<dbReference type="OMA" id="FKPWTGK"/>
<evidence type="ECO:0000256" key="4">
    <source>
        <dbReference type="ARBA" id="ARBA00022827"/>
    </source>
</evidence>
<evidence type="ECO:0000256" key="1">
    <source>
        <dbReference type="ARBA" id="ARBA00001974"/>
    </source>
</evidence>
<name>A0A0D5YII1_ACIBA</name>
<dbReference type="RefSeq" id="WP_001097729.1">
    <property type="nucleotide sequence ID" value="NZ_AP031576.1"/>
</dbReference>
<dbReference type="PRINTS" id="PR00411">
    <property type="entry name" value="PNDRDTASEI"/>
</dbReference>
<evidence type="ECO:0000313" key="9">
    <source>
        <dbReference type="EMBL" id="MVM93686.1"/>
    </source>
</evidence>
<protein>
    <submittedName>
        <fullName evidence="9">FAD-dependent oxidoreductase</fullName>
    </submittedName>
    <submittedName>
        <fullName evidence="8">Flavin binding monooxygenase</fullName>
    </submittedName>
</protein>
<reference evidence="10" key="2">
    <citation type="submission" date="2015-03" db="EMBL/GenBank/DDBJ databases">
        <authorList>
            <person name="Gallagher L.A."/>
            <person name="Hayden H.S."/>
            <person name="Weiss E.J."/>
            <person name="Hager K.R."/>
            <person name="Ramage E."/>
            <person name="Radey M.R."/>
            <person name="Bydalek R."/>
            <person name="Manoil C."/>
            <person name="Miller S.I."/>
            <person name="Brittnacher M.J."/>
        </authorList>
    </citation>
    <scope>NUCLEOTIDE SEQUENCE [LARGE SCALE GENOMIC DNA]</scope>
    <source>
        <strain evidence="10">AB5075-UW</strain>
    </source>
</reference>
<evidence type="ECO:0000256" key="6">
    <source>
        <dbReference type="ARBA" id="ARBA00023002"/>
    </source>
</evidence>
<dbReference type="EMBL" id="WPIP01000262">
    <property type="protein sequence ID" value="MVM93686.1"/>
    <property type="molecule type" value="Genomic_DNA"/>
</dbReference>
<reference evidence="8 10" key="1">
    <citation type="journal article" date="2015" name="J. Bacteriol.">
        <title>Resources for Genetic and Genomic Analysis of Emerging Pathogen Acinetobacter baumannii.</title>
        <authorList>
            <person name="Gallagher L.A."/>
            <person name="Ramage E."/>
            <person name="Weiss E.J."/>
            <person name="Radey M."/>
            <person name="Hayden H.S."/>
            <person name="Held K.G."/>
            <person name="Huse H.K."/>
            <person name="Zurawski D.V."/>
            <person name="Brittnacher M.J."/>
            <person name="Manoil C."/>
        </authorList>
    </citation>
    <scope>NUCLEOTIDE SEQUENCE [LARGE SCALE GENOMIC DNA]</scope>
    <source>
        <strain evidence="8 10">AB5075-UW</strain>
    </source>
</reference>
<reference evidence="9 11" key="3">
    <citation type="submission" date="2019-11" db="EMBL/GenBank/DDBJ databases">
        <title>Multidrug-resistant Acinetobacter baumannii moving toward extensively drug-resistant over fifteen years in South of Brazil.</title>
        <authorList>
            <person name="Fedrigo N.H."/>
            <person name="Cerdeira L."/>
            <person name="Fuga B."/>
            <person name="Marini P.V.B."/>
            <person name="Shinohara D.R."/>
            <person name="Carrara-Marroni F.E."/>
            <person name="Lincopan N."/>
            <person name="Tognim M.C.B."/>
        </authorList>
    </citation>
    <scope>NUCLEOTIDE SEQUENCE [LARGE SCALE GENOMIC DNA]</scope>
    <source>
        <strain evidence="9 11">Ac576</strain>
    </source>
</reference>
<evidence type="ECO:0000256" key="7">
    <source>
        <dbReference type="ARBA" id="ARBA00023033"/>
    </source>
</evidence>
<dbReference type="OrthoDB" id="312624at2"/>
<keyword evidence="7 8" id="KW-0503">Monooxygenase</keyword>
<evidence type="ECO:0000256" key="3">
    <source>
        <dbReference type="ARBA" id="ARBA00022630"/>
    </source>
</evidence>
<evidence type="ECO:0000256" key="5">
    <source>
        <dbReference type="ARBA" id="ARBA00022857"/>
    </source>
</evidence>
<evidence type="ECO:0000313" key="11">
    <source>
        <dbReference type="Proteomes" id="UP000439424"/>
    </source>
</evidence>
<keyword evidence="6" id="KW-0560">Oxidoreductase</keyword>
<evidence type="ECO:0000313" key="8">
    <source>
        <dbReference type="EMBL" id="AKA31708.1"/>
    </source>
</evidence>
<organism evidence="8 10">
    <name type="scientific">Acinetobacter baumannii</name>
    <dbReference type="NCBI Taxonomy" id="470"/>
    <lineage>
        <taxon>Bacteria</taxon>
        <taxon>Pseudomonadati</taxon>
        <taxon>Pseudomonadota</taxon>
        <taxon>Gammaproteobacteria</taxon>
        <taxon>Moraxellales</taxon>
        <taxon>Moraxellaceae</taxon>
        <taxon>Acinetobacter</taxon>
        <taxon>Acinetobacter calcoaceticus/baumannii complex</taxon>
    </lineage>
</organism>
<dbReference type="Proteomes" id="UP000032746">
    <property type="component" value="Chromosome"/>
</dbReference>
<dbReference type="InterPro" id="IPR051820">
    <property type="entry name" value="FAD-binding_MO"/>
</dbReference>
<dbReference type="EMBL" id="CP008706">
    <property type="protein sequence ID" value="AKA31708.1"/>
    <property type="molecule type" value="Genomic_DNA"/>
</dbReference>
<evidence type="ECO:0000313" key="10">
    <source>
        <dbReference type="Proteomes" id="UP000032746"/>
    </source>
</evidence>
<keyword evidence="3" id="KW-0285">Flavoprotein</keyword>
<dbReference type="AlphaFoldDB" id="A0A0D5YII1"/>
<sequence length="510" mass="57987">MNTSEQVTTTDVLIIGAGIAGISAAYHLKKHRPNTTFIILEARDTFGGTWSQFKYPGIRSDSDMPSFGFGFKPWTHQKAIAQANVICDYLQETIQENKINAHINYGYKVNKAEFSSDEQLWTITAENLASKALVNFKARFLLLNTGYYDYQKGFTPEFEGIESFKGKVIHPQHWPVGFDYTKKRVIVIGSGATAVTLLPSMADKAEHVTMLQRSPTYMVSFPAVDPIAGMLNKILGYERAYPIIRKKNISMNRALYKACRNYPQIMKKLLIADVRRRLPKGFDVETHFTPKYNPWDERLCLVPDGDLFKSISEGKASVVTDRIKKFTENGILLESGKLLEADVIVTATGLNMLAFSRIQLTVDDKNIQYPDTTIFKSMMLSDVPNLAFAFGYTNIAWTLKVDLVWEHFCRMLDYMDENGYGTFKPFIQNKKMERVPFIDLSPGYVQRGLAQFPKAGTEGPWTLQHAYEHDFERLRKGPVNDPELLFIKRLSKKKLSVMNEPSTKQIKAQA</sequence>
<dbReference type="PATRIC" id="fig|470.1345.peg.1933"/>
<evidence type="ECO:0000256" key="2">
    <source>
        <dbReference type="ARBA" id="ARBA00010139"/>
    </source>
</evidence>
<dbReference type="SUPFAM" id="SSF51905">
    <property type="entry name" value="FAD/NAD(P)-binding domain"/>
    <property type="match status" value="1"/>
</dbReference>
<dbReference type="Pfam" id="PF13738">
    <property type="entry name" value="Pyr_redox_3"/>
    <property type="match status" value="1"/>
</dbReference>
<comment type="cofactor">
    <cofactor evidence="1">
        <name>FAD</name>
        <dbReference type="ChEBI" id="CHEBI:57692"/>
    </cofactor>
</comment>